<dbReference type="InterPro" id="IPR005122">
    <property type="entry name" value="Uracil-DNA_glycosylase-like"/>
</dbReference>
<evidence type="ECO:0000313" key="12">
    <source>
        <dbReference type="Proteomes" id="UP000253324"/>
    </source>
</evidence>
<proteinExistence type="inferred from homology"/>
<name>A0A368YQH5_9HYPH</name>
<evidence type="ECO:0000256" key="6">
    <source>
        <dbReference type="ARBA" id="ARBA00022801"/>
    </source>
</evidence>
<dbReference type="SMART" id="SM00986">
    <property type="entry name" value="UDG"/>
    <property type="match status" value="1"/>
</dbReference>
<dbReference type="PANTHER" id="PTHR33693:SF9">
    <property type="entry name" value="TYPE-4 URACIL-DNA GLYCOSYLASE"/>
    <property type="match status" value="1"/>
</dbReference>
<keyword evidence="12" id="KW-1185">Reference proteome</keyword>
<keyword evidence="4" id="KW-0479">Metal-binding</keyword>
<evidence type="ECO:0000256" key="1">
    <source>
        <dbReference type="ARBA" id="ARBA00006521"/>
    </source>
</evidence>
<evidence type="ECO:0000256" key="7">
    <source>
        <dbReference type="ARBA" id="ARBA00023004"/>
    </source>
</evidence>
<keyword evidence="5" id="KW-0227">DNA damage</keyword>
<evidence type="ECO:0000256" key="3">
    <source>
        <dbReference type="ARBA" id="ARBA00022485"/>
    </source>
</evidence>
<keyword evidence="9" id="KW-0234">DNA repair</keyword>
<comment type="caution">
    <text evidence="11">The sequence shown here is derived from an EMBL/GenBank/DDBJ whole genome shotgun (WGS) entry which is preliminary data.</text>
</comment>
<dbReference type="GO" id="GO:0097506">
    <property type="term" value="F:deaminated base DNA N-glycosylase activity"/>
    <property type="evidence" value="ECO:0007669"/>
    <property type="project" value="UniProtKB-ARBA"/>
</dbReference>
<organism evidence="11 12">
    <name type="scientific">Phyllobacterium bourgognense</name>
    <dbReference type="NCBI Taxonomy" id="314236"/>
    <lineage>
        <taxon>Bacteria</taxon>
        <taxon>Pseudomonadati</taxon>
        <taxon>Pseudomonadota</taxon>
        <taxon>Alphaproteobacteria</taxon>
        <taxon>Hyphomicrobiales</taxon>
        <taxon>Phyllobacteriaceae</taxon>
        <taxon>Phyllobacterium</taxon>
    </lineage>
</organism>
<sequence length="160" mass="17413">MNKPDLIEGETASAKSLGELNGQAQHCKRCDLYKHATQTVFGEGPEQADVVLVGEQPGDREDVVGRPFVGPAGAILNASLIMAGIDRDRCYITNTVKHFKSTQRGKRRLHSKPNAGEIQRCSWWLRSELKLIEPKIIVALGGTAAAHLRGKTFGLPRTAA</sequence>
<dbReference type="Pfam" id="PF03167">
    <property type="entry name" value="UDG"/>
    <property type="match status" value="1"/>
</dbReference>
<accession>A0A368YQH5</accession>
<evidence type="ECO:0000256" key="2">
    <source>
        <dbReference type="ARBA" id="ARBA00019403"/>
    </source>
</evidence>
<keyword evidence="8" id="KW-0411">Iron-sulfur</keyword>
<evidence type="ECO:0000256" key="8">
    <source>
        <dbReference type="ARBA" id="ARBA00023014"/>
    </source>
</evidence>
<dbReference type="Gene3D" id="3.40.470.10">
    <property type="entry name" value="Uracil-DNA glycosylase-like domain"/>
    <property type="match status" value="1"/>
</dbReference>
<dbReference type="EMBL" id="QPJM01000009">
    <property type="protein sequence ID" value="RCW81849.1"/>
    <property type="molecule type" value="Genomic_DNA"/>
</dbReference>
<dbReference type="Proteomes" id="UP000253324">
    <property type="component" value="Unassembled WGS sequence"/>
</dbReference>
<keyword evidence="6" id="KW-0378">Hydrolase</keyword>
<dbReference type="InterPro" id="IPR005273">
    <property type="entry name" value="Ura-DNA_glyco_family4"/>
</dbReference>
<dbReference type="AlphaFoldDB" id="A0A368YQH5"/>
<dbReference type="SUPFAM" id="SSF52141">
    <property type="entry name" value="Uracil-DNA glycosylase-like"/>
    <property type="match status" value="1"/>
</dbReference>
<evidence type="ECO:0000256" key="9">
    <source>
        <dbReference type="ARBA" id="ARBA00023204"/>
    </source>
</evidence>
<gene>
    <name evidence="11" type="ORF">C7476_10931</name>
</gene>
<dbReference type="SMART" id="SM00987">
    <property type="entry name" value="UreE_C"/>
    <property type="match status" value="1"/>
</dbReference>
<dbReference type="PANTHER" id="PTHR33693">
    <property type="entry name" value="TYPE-5 URACIL-DNA GLYCOSYLASE"/>
    <property type="match status" value="1"/>
</dbReference>
<dbReference type="NCBIfam" id="TIGR03914">
    <property type="entry name" value="UDG_fam_dom"/>
    <property type="match status" value="1"/>
</dbReference>
<evidence type="ECO:0000256" key="5">
    <source>
        <dbReference type="ARBA" id="ARBA00022763"/>
    </source>
</evidence>
<dbReference type="GO" id="GO:0051539">
    <property type="term" value="F:4 iron, 4 sulfur cluster binding"/>
    <property type="evidence" value="ECO:0007669"/>
    <property type="project" value="UniProtKB-KW"/>
</dbReference>
<protein>
    <recommendedName>
        <fullName evidence="2">Type-4 uracil-DNA glycosylase</fullName>
    </recommendedName>
</protein>
<evidence type="ECO:0000259" key="10">
    <source>
        <dbReference type="SMART" id="SM00986"/>
    </source>
</evidence>
<keyword evidence="7" id="KW-0408">Iron</keyword>
<evidence type="ECO:0000313" key="11">
    <source>
        <dbReference type="EMBL" id="RCW81849.1"/>
    </source>
</evidence>
<feature type="domain" description="Uracil-DNA glycosylase-like" evidence="10">
    <location>
        <begin position="41"/>
        <end position="160"/>
    </location>
</feature>
<reference evidence="11 12" key="1">
    <citation type="submission" date="2018-07" db="EMBL/GenBank/DDBJ databases">
        <title>Genomic Encyclopedia of Type Strains, Phase III (KMG-III): the genomes of soil and plant-associated and newly described type strains.</title>
        <authorList>
            <person name="Whitman W."/>
        </authorList>
    </citation>
    <scope>NUCLEOTIDE SEQUENCE [LARGE SCALE GENOMIC DNA]</scope>
    <source>
        <strain evidence="11 12">31-25a</strain>
    </source>
</reference>
<evidence type="ECO:0000256" key="4">
    <source>
        <dbReference type="ARBA" id="ARBA00022723"/>
    </source>
</evidence>
<dbReference type="GO" id="GO:0046872">
    <property type="term" value="F:metal ion binding"/>
    <property type="evidence" value="ECO:0007669"/>
    <property type="project" value="UniProtKB-KW"/>
</dbReference>
<dbReference type="InterPro" id="IPR051536">
    <property type="entry name" value="UDG_Type-4/5"/>
</dbReference>
<dbReference type="InterPro" id="IPR036895">
    <property type="entry name" value="Uracil-DNA_glycosylase-like_sf"/>
</dbReference>
<keyword evidence="3" id="KW-0004">4Fe-4S</keyword>
<dbReference type="GO" id="GO:0006281">
    <property type="term" value="P:DNA repair"/>
    <property type="evidence" value="ECO:0007669"/>
    <property type="project" value="UniProtKB-KW"/>
</dbReference>
<dbReference type="CDD" id="cd10030">
    <property type="entry name" value="UDG-F4_TTUDGA_SPO1dp_like"/>
    <property type="match status" value="1"/>
</dbReference>
<comment type="similarity">
    <text evidence="1">Belongs to the uracil-DNA glycosylase (UDG) superfamily. Type 4 (UDGa) family.</text>
</comment>